<gene>
    <name evidence="3" type="ORF">EU555_07375</name>
</gene>
<dbReference type="Proteomes" id="UP000297535">
    <property type="component" value="Unassembled WGS sequence"/>
</dbReference>
<evidence type="ECO:0000256" key="1">
    <source>
        <dbReference type="ARBA" id="ARBA00023002"/>
    </source>
</evidence>
<dbReference type="EMBL" id="SRLB01000005">
    <property type="protein sequence ID" value="TGE00564.1"/>
    <property type="molecule type" value="Genomic_DNA"/>
</dbReference>
<dbReference type="Gene3D" id="3.50.50.60">
    <property type="entry name" value="FAD/NAD(P)-binding domain"/>
    <property type="match status" value="2"/>
</dbReference>
<dbReference type="PANTHER" id="PTHR13847">
    <property type="entry name" value="SARCOSINE DEHYDROGENASE-RELATED"/>
    <property type="match status" value="1"/>
</dbReference>
<evidence type="ECO:0000259" key="2">
    <source>
        <dbReference type="Pfam" id="PF01266"/>
    </source>
</evidence>
<sequence>MAREVIVVGAGIVGLACAHHLLAEGWRVRLVERGGVAEGASFGNAGALAFTDVLPLASPGILRKAPAWLLDPLGPLALPPAYLPRIAPWLLRFWRASLPDRHRHATTVQAGLMRLAAQAMAAMVEAAGLAGRLRRDGNLELYESEAELAAAEPGWAARAREGIAFEHVRGARLAELQPGLSPRLVAGTFTPHWITVDDPHRFALALHADVMAKGAALAGGEVREIGPAGEGVRLTLADGATLTADACVLAAGAWSRDLARRLGDRVPLDTERGYNTTLPPGAFPLRRQLTFGGHGFVVTPLATGIRVGGAVEFGGLHRPPNFARADAMLRKAAAFLPGLRTEGGRSWMGFRPSLPDSLPVIGPSRASPRVIYAFGHGHLGLTQSAGTGRIVADLLAGRRPAVEVEALRAGRFG</sequence>
<dbReference type="InterPro" id="IPR036188">
    <property type="entry name" value="FAD/NAD-bd_sf"/>
</dbReference>
<dbReference type="PROSITE" id="PS51257">
    <property type="entry name" value="PROKAR_LIPOPROTEIN"/>
    <property type="match status" value="1"/>
</dbReference>
<dbReference type="RefSeq" id="WP_135414029.1">
    <property type="nucleotide sequence ID" value="NZ_SRLB01000005.1"/>
</dbReference>
<dbReference type="Gene3D" id="3.30.9.10">
    <property type="entry name" value="D-Amino Acid Oxidase, subunit A, domain 2"/>
    <property type="match status" value="1"/>
</dbReference>
<dbReference type="GO" id="GO:0016491">
    <property type="term" value="F:oxidoreductase activity"/>
    <property type="evidence" value="ECO:0007669"/>
    <property type="project" value="UniProtKB-KW"/>
</dbReference>
<dbReference type="PANTHER" id="PTHR13847:SF289">
    <property type="entry name" value="GLYCINE OXIDASE"/>
    <property type="match status" value="1"/>
</dbReference>
<name>A0A4Z0NUF7_9HYPH</name>
<comment type="caution">
    <text evidence="3">The sequence shown here is derived from an EMBL/GenBank/DDBJ whole genome shotgun (WGS) entry which is preliminary data.</text>
</comment>
<evidence type="ECO:0000313" key="4">
    <source>
        <dbReference type="Proteomes" id="UP000297535"/>
    </source>
</evidence>
<accession>A0A4Z0NUF7</accession>
<reference evidence="3 4" key="1">
    <citation type="submission" date="2019-04" db="EMBL/GenBank/DDBJ databases">
        <authorList>
            <person name="Feng G."/>
            <person name="Zhu H."/>
        </authorList>
    </citation>
    <scope>NUCLEOTIDE SEQUENCE [LARGE SCALE GENOMIC DNA]</scope>
    <source>
        <strain evidence="3 4">6HR-1</strain>
    </source>
</reference>
<dbReference type="OrthoDB" id="9805337at2"/>
<proteinExistence type="predicted"/>
<dbReference type="GO" id="GO:0005737">
    <property type="term" value="C:cytoplasm"/>
    <property type="evidence" value="ECO:0007669"/>
    <property type="project" value="TreeGrafter"/>
</dbReference>
<feature type="domain" description="FAD dependent oxidoreductase" evidence="2">
    <location>
        <begin position="5"/>
        <end position="394"/>
    </location>
</feature>
<keyword evidence="4" id="KW-1185">Reference proteome</keyword>
<keyword evidence="1" id="KW-0560">Oxidoreductase</keyword>
<evidence type="ECO:0000313" key="3">
    <source>
        <dbReference type="EMBL" id="TGE00564.1"/>
    </source>
</evidence>
<dbReference type="Pfam" id="PF01266">
    <property type="entry name" value="DAO"/>
    <property type="match status" value="1"/>
</dbReference>
<dbReference type="SUPFAM" id="SSF51905">
    <property type="entry name" value="FAD/NAD(P)-binding domain"/>
    <property type="match status" value="1"/>
</dbReference>
<dbReference type="SUPFAM" id="SSF54373">
    <property type="entry name" value="FAD-linked reductases, C-terminal domain"/>
    <property type="match status" value="1"/>
</dbReference>
<organism evidence="3 4">
    <name type="scientific">Methylobacterium nonmethylotrophicum</name>
    <dbReference type="NCBI Taxonomy" id="1141884"/>
    <lineage>
        <taxon>Bacteria</taxon>
        <taxon>Pseudomonadati</taxon>
        <taxon>Pseudomonadota</taxon>
        <taxon>Alphaproteobacteria</taxon>
        <taxon>Hyphomicrobiales</taxon>
        <taxon>Methylobacteriaceae</taxon>
        <taxon>Methylobacterium</taxon>
    </lineage>
</organism>
<protein>
    <submittedName>
        <fullName evidence="3">FAD-dependent oxidoreductase</fullName>
    </submittedName>
</protein>
<dbReference type="AlphaFoldDB" id="A0A4Z0NUF7"/>
<dbReference type="InterPro" id="IPR006076">
    <property type="entry name" value="FAD-dep_OxRdtase"/>
</dbReference>